<dbReference type="SUPFAM" id="SSF47336">
    <property type="entry name" value="ACP-like"/>
    <property type="match status" value="1"/>
</dbReference>
<dbReference type="Pfam" id="PF00550">
    <property type="entry name" value="PP-binding"/>
    <property type="match status" value="1"/>
</dbReference>
<dbReference type="Gene3D" id="1.10.1200.10">
    <property type="entry name" value="ACP-like"/>
    <property type="match status" value="1"/>
</dbReference>
<dbReference type="EMBL" id="JAAIJR010000035">
    <property type="protein sequence ID" value="NEX20746.1"/>
    <property type="molecule type" value="Genomic_DNA"/>
</dbReference>
<evidence type="ECO:0000313" key="4">
    <source>
        <dbReference type="EMBL" id="NEX20746.1"/>
    </source>
</evidence>
<dbReference type="AlphaFoldDB" id="A0A6P1DVM5"/>
<dbReference type="PROSITE" id="PS00012">
    <property type="entry name" value="PHOSPHOPANTETHEINE"/>
    <property type="match status" value="1"/>
</dbReference>
<dbReference type="InterPro" id="IPR006162">
    <property type="entry name" value="Ppantetheine_attach_site"/>
</dbReference>
<evidence type="ECO:0000313" key="5">
    <source>
        <dbReference type="Proteomes" id="UP000471640"/>
    </source>
</evidence>
<dbReference type="RefSeq" id="WP_164653854.1">
    <property type="nucleotide sequence ID" value="NZ_JAAIJR010000035.1"/>
</dbReference>
<organism evidence="4 5">
    <name type="scientific">Thiorhodococcus mannitoliphagus</name>
    <dbReference type="NCBI Taxonomy" id="329406"/>
    <lineage>
        <taxon>Bacteria</taxon>
        <taxon>Pseudomonadati</taxon>
        <taxon>Pseudomonadota</taxon>
        <taxon>Gammaproteobacteria</taxon>
        <taxon>Chromatiales</taxon>
        <taxon>Chromatiaceae</taxon>
        <taxon>Thiorhodococcus</taxon>
    </lineage>
</organism>
<keyword evidence="1" id="KW-0596">Phosphopantetheine</keyword>
<feature type="domain" description="Carrier" evidence="3">
    <location>
        <begin position="1"/>
        <end position="83"/>
    </location>
</feature>
<accession>A0A6P1DVM5</accession>
<reference evidence="4 5" key="2">
    <citation type="submission" date="2020-02" db="EMBL/GenBank/DDBJ databases">
        <title>Genome sequences of Thiorhodococcus mannitoliphagus and Thiorhodococcus minor, purple sulfur photosynthetic bacteria in the gammaproteobacterial family, Chromatiaceae.</title>
        <authorList>
            <person name="Aviles F.A."/>
            <person name="Meyer T.E."/>
            <person name="Kyndt J.A."/>
        </authorList>
    </citation>
    <scope>NUCLEOTIDE SEQUENCE [LARGE SCALE GENOMIC DNA]</scope>
    <source>
        <strain evidence="4 5">DSM 18266</strain>
    </source>
</reference>
<dbReference type="Proteomes" id="UP000471640">
    <property type="component" value="Unassembled WGS sequence"/>
</dbReference>
<evidence type="ECO:0000259" key="3">
    <source>
        <dbReference type="PROSITE" id="PS50075"/>
    </source>
</evidence>
<dbReference type="InterPro" id="IPR009081">
    <property type="entry name" value="PP-bd_ACP"/>
</dbReference>
<keyword evidence="5" id="KW-1185">Reference proteome</keyword>
<sequence>MNELIEELKTKLIKLLDLSSLTPAQLDAQARLVGGELGIDSIDVLEMAVMVEQDYGVVINSQEVGEKVFASVASLAAYIESNRAGGAA</sequence>
<evidence type="ECO:0000256" key="1">
    <source>
        <dbReference type="ARBA" id="ARBA00022450"/>
    </source>
</evidence>
<evidence type="ECO:0000256" key="2">
    <source>
        <dbReference type="ARBA" id="ARBA00022553"/>
    </source>
</evidence>
<protein>
    <submittedName>
        <fullName evidence="4">Acyl carrier protein</fullName>
    </submittedName>
</protein>
<dbReference type="InterPro" id="IPR036736">
    <property type="entry name" value="ACP-like_sf"/>
</dbReference>
<proteinExistence type="predicted"/>
<gene>
    <name evidence="4" type="ORF">G3480_10560</name>
</gene>
<dbReference type="PROSITE" id="PS50075">
    <property type="entry name" value="CARRIER"/>
    <property type="match status" value="1"/>
</dbReference>
<comment type="caution">
    <text evidence="4">The sequence shown here is derived from an EMBL/GenBank/DDBJ whole genome shotgun (WGS) entry which is preliminary data.</text>
</comment>
<reference evidence="5" key="1">
    <citation type="journal article" date="2020" name="Microbiol. Resour. Announc.">
        <title>Draft Genome Sequences of Thiorhodococcus mannitoliphagus and Thiorhodococcus minor, Purple Sulfur Photosynthetic Bacteria in the Gammaproteobacterial Family Chromatiaceae.</title>
        <authorList>
            <person name="Aviles F.A."/>
            <person name="Meyer T.E."/>
            <person name="Kyndt J.A."/>
        </authorList>
    </citation>
    <scope>NUCLEOTIDE SEQUENCE [LARGE SCALE GENOMIC DNA]</scope>
    <source>
        <strain evidence="5">DSM 18266</strain>
    </source>
</reference>
<keyword evidence="2" id="KW-0597">Phosphoprotein</keyword>
<name>A0A6P1DVM5_9GAMM</name>